<evidence type="ECO:0008006" key="4">
    <source>
        <dbReference type="Google" id="ProtNLM"/>
    </source>
</evidence>
<gene>
    <name evidence="2" type="ORF">ERS852471_02912</name>
</gene>
<accession>A0A174K5G4</accession>
<dbReference type="RefSeq" id="WP_055267774.1">
    <property type="nucleotide sequence ID" value="NZ_CABIXQ010000024.1"/>
</dbReference>
<feature type="transmembrane region" description="Helical" evidence="1">
    <location>
        <begin position="65"/>
        <end position="87"/>
    </location>
</feature>
<feature type="transmembrane region" description="Helical" evidence="1">
    <location>
        <begin position="12"/>
        <end position="32"/>
    </location>
</feature>
<evidence type="ECO:0000313" key="2">
    <source>
        <dbReference type="EMBL" id="CUP06081.1"/>
    </source>
</evidence>
<protein>
    <recommendedName>
        <fullName evidence="4">DUF4306 domain-containing protein</fullName>
    </recommendedName>
</protein>
<dbReference type="AlphaFoldDB" id="A0A174K5G4"/>
<keyword evidence="1" id="KW-0472">Membrane</keyword>
<dbReference type="EMBL" id="CYZX01000024">
    <property type="protein sequence ID" value="CUP06081.1"/>
    <property type="molecule type" value="Genomic_DNA"/>
</dbReference>
<evidence type="ECO:0000313" key="3">
    <source>
        <dbReference type="Proteomes" id="UP000095594"/>
    </source>
</evidence>
<reference evidence="2 3" key="1">
    <citation type="submission" date="2015-09" db="EMBL/GenBank/DDBJ databases">
        <authorList>
            <consortium name="Pathogen Informatics"/>
        </authorList>
    </citation>
    <scope>NUCLEOTIDE SEQUENCE [LARGE SCALE GENOMIC DNA]</scope>
    <source>
        <strain evidence="2 3">2789STDY5834856</strain>
    </source>
</reference>
<feature type="transmembrane region" description="Helical" evidence="1">
    <location>
        <begin position="99"/>
        <end position="118"/>
    </location>
</feature>
<sequence length="153" mass="17557">MRDQIEMTRGVFYSLVGICALIIFSISLEAIFKVKDTAFFDMWLSNPNLNTAMIGETSEELYQTYLTMCMSSFFVKIITPIGLAIHSYITLTKLRVNKLYVVIWTVLLIGSFGFSIIGESWYSMFFIVSSIGYIALILMMIYLGKCIYNVRRL</sequence>
<proteinExistence type="predicted"/>
<name>A0A174K5G4_9CLOT</name>
<keyword evidence="1" id="KW-0812">Transmembrane</keyword>
<organism evidence="2 3">
    <name type="scientific">Clostridium disporicum</name>
    <dbReference type="NCBI Taxonomy" id="84024"/>
    <lineage>
        <taxon>Bacteria</taxon>
        <taxon>Bacillati</taxon>
        <taxon>Bacillota</taxon>
        <taxon>Clostridia</taxon>
        <taxon>Eubacteriales</taxon>
        <taxon>Clostridiaceae</taxon>
        <taxon>Clostridium</taxon>
    </lineage>
</organism>
<evidence type="ECO:0000256" key="1">
    <source>
        <dbReference type="SAM" id="Phobius"/>
    </source>
</evidence>
<dbReference type="OrthoDB" id="1909538at2"/>
<dbReference type="Proteomes" id="UP000095594">
    <property type="component" value="Unassembled WGS sequence"/>
</dbReference>
<feature type="transmembrane region" description="Helical" evidence="1">
    <location>
        <begin position="124"/>
        <end position="143"/>
    </location>
</feature>
<keyword evidence="1" id="KW-1133">Transmembrane helix</keyword>